<dbReference type="AlphaFoldDB" id="A0A0F9XWK6"/>
<comment type="caution">
    <text evidence="2">The sequence shown here is derived from an EMBL/GenBank/DDBJ whole genome shotgun (WGS) entry which is preliminary data.</text>
</comment>
<accession>A0A0F9XWK6</accession>
<name>A0A0F9XWK6_9ZZZZ</name>
<keyword evidence="1" id="KW-0472">Membrane</keyword>
<keyword evidence="1" id="KW-0812">Transmembrane</keyword>
<proteinExistence type="predicted"/>
<gene>
    <name evidence="2" type="ORF">LCGC14_0164070</name>
</gene>
<evidence type="ECO:0000256" key="1">
    <source>
        <dbReference type="SAM" id="Phobius"/>
    </source>
</evidence>
<dbReference type="EMBL" id="LAZR01000062">
    <property type="protein sequence ID" value="KKN96763.1"/>
    <property type="molecule type" value="Genomic_DNA"/>
</dbReference>
<organism evidence="2">
    <name type="scientific">marine sediment metagenome</name>
    <dbReference type="NCBI Taxonomy" id="412755"/>
    <lineage>
        <taxon>unclassified sequences</taxon>
        <taxon>metagenomes</taxon>
        <taxon>ecological metagenomes</taxon>
    </lineage>
</organism>
<protein>
    <submittedName>
        <fullName evidence="2">Uncharacterized protein</fullName>
    </submittedName>
</protein>
<keyword evidence="1" id="KW-1133">Transmembrane helix</keyword>
<reference evidence="2" key="1">
    <citation type="journal article" date="2015" name="Nature">
        <title>Complex archaea that bridge the gap between prokaryotes and eukaryotes.</title>
        <authorList>
            <person name="Spang A."/>
            <person name="Saw J.H."/>
            <person name="Jorgensen S.L."/>
            <person name="Zaremba-Niedzwiedzka K."/>
            <person name="Martijn J."/>
            <person name="Lind A.E."/>
            <person name="van Eijk R."/>
            <person name="Schleper C."/>
            <person name="Guy L."/>
            <person name="Ettema T.J."/>
        </authorList>
    </citation>
    <scope>NUCLEOTIDE SEQUENCE</scope>
</reference>
<feature type="transmembrane region" description="Helical" evidence="1">
    <location>
        <begin position="29"/>
        <end position="48"/>
    </location>
</feature>
<evidence type="ECO:0000313" key="2">
    <source>
        <dbReference type="EMBL" id="KKN96763.1"/>
    </source>
</evidence>
<feature type="transmembrane region" description="Helical" evidence="1">
    <location>
        <begin position="7"/>
        <end position="23"/>
    </location>
</feature>
<sequence>MIKIPQILNWILAVTAGTALIAAAQYHDSTFVCVIGGVLSVLGLIGLLKEMAGD</sequence>